<dbReference type="CDD" id="cd06170">
    <property type="entry name" value="LuxR_C_like"/>
    <property type="match status" value="1"/>
</dbReference>
<organism evidence="6 7">
    <name type="scientific">Nonlabens spongiae</name>
    <dbReference type="NCBI Taxonomy" id="331648"/>
    <lineage>
        <taxon>Bacteria</taxon>
        <taxon>Pseudomonadati</taxon>
        <taxon>Bacteroidota</taxon>
        <taxon>Flavobacteriia</taxon>
        <taxon>Flavobacteriales</taxon>
        <taxon>Flavobacteriaceae</taxon>
        <taxon>Nonlabens</taxon>
    </lineage>
</organism>
<dbReference type="GO" id="GO:0003677">
    <property type="term" value="F:DNA binding"/>
    <property type="evidence" value="ECO:0007669"/>
    <property type="project" value="UniProtKB-KW"/>
</dbReference>
<evidence type="ECO:0000259" key="5">
    <source>
        <dbReference type="PROSITE" id="PS50110"/>
    </source>
</evidence>
<dbReference type="GO" id="GO:0000160">
    <property type="term" value="P:phosphorelay signal transduction system"/>
    <property type="evidence" value="ECO:0007669"/>
    <property type="project" value="InterPro"/>
</dbReference>
<sequence length="223" mass="25899">MASKISVGIVDDHKIVRNGLKQLLEMNEDFEVTIEYENGLRFVKEVEELEEKPNVFLLDYSMPMMNGLQVLKELKNQNSSIKCIILTQHDDQGIKIDAYEVGARGFLNKTCDLDELVSTINRVHEHGYDNFEEILKLLRNKTTVESLGSRAREQFTNRELQLIELICNDNEYTYQQIADHMNLSIKSVDACRSQLFQKLDVRSKVGLVLYSFHYKLTHPFLHD</sequence>
<dbReference type="Pfam" id="PF00072">
    <property type="entry name" value="Response_reg"/>
    <property type="match status" value="1"/>
</dbReference>
<dbReference type="PANTHER" id="PTHR43214">
    <property type="entry name" value="TWO-COMPONENT RESPONSE REGULATOR"/>
    <property type="match status" value="1"/>
</dbReference>
<dbReference type="SUPFAM" id="SSF46894">
    <property type="entry name" value="C-terminal effector domain of the bipartite response regulators"/>
    <property type="match status" value="1"/>
</dbReference>
<evidence type="ECO:0000256" key="1">
    <source>
        <dbReference type="ARBA" id="ARBA00022553"/>
    </source>
</evidence>
<dbReference type="InterPro" id="IPR016032">
    <property type="entry name" value="Sig_transdc_resp-reg_C-effctor"/>
</dbReference>
<dbReference type="InterPro" id="IPR039420">
    <property type="entry name" value="WalR-like"/>
</dbReference>
<dbReference type="CDD" id="cd17535">
    <property type="entry name" value="REC_NarL-like"/>
    <property type="match status" value="1"/>
</dbReference>
<dbReference type="Pfam" id="PF00196">
    <property type="entry name" value="GerE"/>
    <property type="match status" value="1"/>
</dbReference>
<feature type="modified residue" description="4-aspartylphosphate" evidence="3">
    <location>
        <position position="59"/>
    </location>
</feature>
<dbReference type="AlphaFoldDB" id="A0A1W6MK77"/>
<accession>A0A1W6MK77</accession>
<dbReference type="InterPro" id="IPR011006">
    <property type="entry name" value="CheY-like_superfamily"/>
</dbReference>
<dbReference type="InterPro" id="IPR058245">
    <property type="entry name" value="NreC/VraR/RcsB-like_REC"/>
</dbReference>
<evidence type="ECO:0000259" key="4">
    <source>
        <dbReference type="PROSITE" id="PS50043"/>
    </source>
</evidence>
<proteinExistence type="predicted"/>
<evidence type="ECO:0008006" key="8">
    <source>
        <dbReference type="Google" id="ProtNLM"/>
    </source>
</evidence>
<feature type="domain" description="Response regulatory" evidence="5">
    <location>
        <begin position="6"/>
        <end position="124"/>
    </location>
</feature>
<evidence type="ECO:0000313" key="7">
    <source>
        <dbReference type="Proteomes" id="UP000193431"/>
    </source>
</evidence>
<dbReference type="SMART" id="SM00448">
    <property type="entry name" value="REC"/>
    <property type="match status" value="1"/>
</dbReference>
<keyword evidence="2" id="KW-0238">DNA-binding</keyword>
<dbReference type="InterPro" id="IPR000792">
    <property type="entry name" value="Tscrpt_reg_LuxR_C"/>
</dbReference>
<dbReference type="RefSeq" id="WP_085766813.1">
    <property type="nucleotide sequence ID" value="NZ_CP019344.1"/>
</dbReference>
<keyword evidence="7" id="KW-1185">Reference proteome</keyword>
<evidence type="ECO:0000256" key="2">
    <source>
        <dbReference type="ARBA" id="ARBA00023125"/>
    </source>
</evidence>
<reference evidence="6 7" key="1">
    <citation type="submission" date="2016-11" db="EMBL/GenBank/DDBJ databases">
        <title>Trade-off between light-utilization and light-protection in marine flavobacteria.</title>
        <authorList>
            <person name="Kumagai Y."/>
        </authorList>
    </citation>
    <scope>NUCLEOTIDE SEQUENCE [LARGE SCALE GENOMIC DNA]</scope>
    <source>
        <strain evidence="6 7">JCM 13191</strain>
    </source>
</reference>
<dbReference type="PROSITE" id="PS50043">
    <property type="entry name" value="HTH_LUXR_2"/>
    <property type="match status" value="1"/>
</dbReference>
<dbReference type="PANTHER" id="PTHR43214:SF43">
    <property type="entry name" value="TWO-COMPONENT RESPONSE REGULATOR"/>
    <property type="match status" value="1"/>
</dbReference>
<evidence type="ECO:0000313" key="6">
    <source>
        <dbReference type="EMBL" id="ARN78018.1"/>
    </source>
</evidence>
<keyword evidence="1 3" id="KW-0597">Phosphoprotein</keyword>
<dbReference type="Gene3D" id="3.40.50.2300">
    <property type="match status" value="1"/>
</dbReference>
<dbReference type="EMBL" id="CP019344">
    <property type="protein sequence ID" value="ARN78018.1"/>
    <property type="molecule type" value="Genomic_DNA"/>
</dbReference>
<dbReference type="OrthoDB" id="1013073at2"/>
<protein>
    <recommendedName>
        <fullName evidence="8">DNA-binding response regulator</fullName>
    </recommendedName>
</protein>
<dbReference type="InterPro" id="IPR001789">
    <property type="entry name" value="Sig_transdc_resp-reg_receiver"/>
</dbReference>
<dbReference type="PROSITE" id="PS50110">
    <property type="entry name" value="RESPONSE_REGULATORY"/>
    <property type="match status" value="1"/>
</dbReference>
<dbReference type="SUPFAM" id="SSF52172">
    <property type="entry name" value="CheY-like"/>
    <property type="match status" value="1"/>
</dbReference>
<gene>
    <name evidence="6" type="ORF">BST97_08400</name>
</gene>
<dbReference type="Proteomes" id="UP000193431">
    <property type="component" value="Chromosome"/>
</dbReference>
<dbReference type="SMART" id="SM00421">
    <property type="entry name" value="HTH_LUXR"/>
    <property type="match status" value="1"/>
</dbReference>
<name>A0A1W6MK77_9FLAO</name>
<evidence type="ECO:0000256" key="3">
    <source>
        <dbReference type="PROSITE-ProRule" id="PRU00169"/>
    </source>
</evidence>
<dbReference type="GO" id="GO:0006355">
    <property type="term" value="P:regulation of DNA-templated transcription"/>
    <property type="evidence" value="ECO:0007669"/>
    <property type="project" value="InterPro"/>
</dbReference>
<dbReference type="STRING" id="331648.BST97_08400"/>
<feature type="domain" description="HTH luxR-type" evidence="4">
    <location>
        <begin position="148"/>
        <end position="215"/>
    </location>
</feature>